<evidence type="ECO:0008006" key="4">
    <source>
        <dbReference type="Google" id="ProtNLM"/>
    </source>
</evidence>
<reference evidence="2" key="1">
    <citation type="submission" date="2020-08" db="EMBL/GenBank/DDBJ databases">
        <title>Genome public.</title>
        <authorList>
            <person name="Liu C."/>
            <person name="Sun Q."/>
        </authorList>
    </citation>
    <scope>NUCLEOTIDE SEQUENCE</scope>
    <source>
        <strain evidence="2">NSJ-12</strain>
    </source>
</reference>
<proteinExistence type="predicted"/>
<dbReference type="AlphaFoldDB" id="A0A926EIT2"/>
<dbReference type="Proteomes" id="UP000655830">
    <property type="component" value="Unassembled WGS sequence"/>
</dbReference>
<gene>
    <name evidence="2" type="ORF">H8718_16095</name>
</gene>
<dbReference type="EMBL" id="JACRSY010000035">
    <property type="protein sequence ID" value="MBC8581038.1"/>
    <property type="molecule type" value="Genomic_DNA"/>
</dbReference>
<protein>
    <recommendedName>
        <fullName evidence="4">Copper amine oxidase-like N-terminal domain-containing protein</fullName>
    </recommendedName>
</protein>
<evidence type="ECO:0000313" key="3">
    <source>
        <dbReference type="Proteomes" id="UP000655830"/>
    </source>
</evidence>
<feature type="signal peptide" evidence="1">
    <location>
        <begin position="1"/>
        <end position="20"/>
    </location>
</feature>
<sequence length="349" mass="39633">MKRLGIVLLTMMLCSNSLMAKNIDEPQIYGTRVAIEDVVSTVPYIKTSDILGGMGEYFHARNLASLLGYYTYFQNDILRFESVKSDVNPIVIEFDLKNKIGYAYDKNELIEGIAISSLPSYKRLSNIPVKVQGSYFVHMKDFCGALGLETQFVMNLSNGTYHEIKNENMVIMTPTEDKAIKEQVDKLMKNELLDCRCTQAGMSTHIADRKYLETGEGMNSLACYLITEKYGTTNQLPQVENTTGEYKGKRGTGRVMVHIKENRGTDGKIRQIKKENGRMGVWLNKYAREIDRNLDRAVRFSSEHQMGTLSGNFSIDSIIDDYNCFVDLYNRAYSQSDIKLSKIKVTPKN</sequence>
<dbReference type="RefSeq" id="WP_249333747.1">
    <property type="nucleotide sequence ID" value="NZ_JACRSY010000035.1"/>
</dbReference>
<feature type="chain" id="PRO_5037241841" description="Copper amine oxidase-like N-terminal domain-containing protein" evidence="1">
    <location>
        <begin position="21"/>
        <end position="349"/>
    </location>
</feature>
<keyword evidence="3" id="KW-1185">Reference proteome</keyword>
<evidence type="ECO:0000313" key="2">
    <source>
        <dbReference type="EMBL" id="MBC8581038.1"/>
    </source>
</evidence>
<name>A0A926EIT2_9FIRM</name>
<keyword evidence="1" id="KW-0732">Signal</keyword>
<organism evidence="2 3">
    <name type="scientific">Zhenhengia yiwuensis</name>
    <dbReference type="NCBI Taxonomy" id="2763666"/>
    <lineage>
        <taxon>Bacteria</taxon>
        <taxon>Bacillati</taxon>
        <taxon>Bacillota</taxon>
        <taxon>Clostridia</taxon>
        <taxon>Lachnospirales</taxon>
        <taxon>Lachnospiraceae</taxon>
        <taxon>Zhenhengia</taxon>
    </lineage>
</organism>
<accession>A0A926EIT2</accession>
<evidence type="ECO:0000256" key="1">
    <source>
        <dbReference type="SAM" id="SignalP"/>
    </source>
</evidence>
<comment type="caution">
    <text evidence="2">The sequence shown here is derived from an EMBL/GenBank/DDBJ whole genome shotgun (WGS) entry which is preliminary data.</text>
</comment>